<protein>
    <submittedName>
        <fullName evidence="7">Cysteine-rich receptor-like protein kinase 10</fullName>
    </submittedName>
</protein>
<keyword evidence="5" id="KW-0067">ATP-binding</keyword>
<evidence type="ECO:0000256" key="3">
    <source>
        <dbReference type="ARBA" id="ARBA00022741"/>
    </source>
</evidence>
<evidence type="ECO:0000256" key="4">
    <source>
        <dbReference type="ARBA" id="ARBA00022777"/>
    </source>
</evidence>
<keyword evidence="4 7" id="KW-0418">Kinase</keyword>
<dbReference type="AlphaFoldDB" id="A0A699IL50"/>
<evidence type="ECO:0000256" key="5">
    <source>
        <dbReference type="ARBA" id="ARBA00022840"/>
    </source>
</evidence>
<keyword evidence="7" id="KW-0675">Receptor</keyword>
<dbReference type="SUPFAM" id="SSF56112">
    <property type="entry name" value="Protein kinase-like (PK-like)"/>
    <property type="match status" value="1"/>
</dbReference>
<dbReference type="PROSITE" id="PS50011">
    <property type="entry name" value="PROTEIN_KINASE_DOM"/>
    <property type="match status" value="1"/>
</dbReference>
<dbReference type="PANTHER" id="PTHR27002:SF804">
    <property type="entry name" value="OS02G0710500 PROTEIN"/>
    <property type="match status" value="1"/>
</dbReference>
<gene>
    <name evidence="7" type="ORF">Tci_520058</name>
</gene>
<organism evidence="7">
    <name type="scientific">Tanacetum cinerariifolium</name>
    <name type="common">Dalmatian daisy</name>
    <name type="synonym">Chrysanthemum cinerariifolium</name>
    <dbReference type="NCBI Taxonomy" id="118510"/>
    <lineage>
        <taxon>Eukaryota</taxon>
        <taxon>Viridiplantae</taxon>
        <taxon>Streptophyta</taxon>
        <taxon>Embryophyta</taxon>
        <taxon>Tracheophyta</taxon>
        <taxon>Spermatophyta</taxon>
        <taxon>Magnoliopsida</taxon>
        <taxon>eudicotyledons</taxon>
        <taxon>Gunneridae</taxon>
        <taxon>Pentapetalae</taxon>
        <taxon>asterids</taxon>
        <taxon>campanulids</taxon>
        <taxon>Asterales</taxon>
        <taxon>Asteraceae</taxon>
        <taxon>Asteroideae</taxon>
        <taxon>Anthemideae</taxon>
        <taxon>Anthemidinae</taxon>
        <taxon>Tanacetum</taxon>
    </lineage>
</organism>
<evidence type="ECO:0000256" key="1">
    <source>
        <dbReference type="ARBA" id="ARBA00022527"/>
    </source>
</evidence>
<dbReference type="EMBL" id="BKCJ010284070">
    <property type="protein sequence ID" value="GEZ48085.1"/>
    <property type="molecule type" value="Genomic_DNA"/>
</dbReference>
<keyword evidence="2" id="KW-0808">Transferase</keyword>
<proteinExistence type="predicted"/>
<dbReference type="Pfam" id="PF07714">
    <property type="entry name" value="PK_Tyr_Ser-Thr"/>
    <property type="match status" value="1"/>
</dbReference>
<name>A0A699IL50_TANCI</name>
<evidence type="ECO:0000256" key="2">
    <source>
        <dbReference type="ARBA" id="ARBA00022679"/>
    </source>
</evidence>
<reference evidence="7" key="1">
    <citation type="journal article" date="2019" name="Sci. Rep.">
        <title>Draft genome of Tanacetum cinerariifolium, the natural source of mosquito coil.</title>
        <authorList>
            <person name="Yamashiro T."/>
            <person name="Shiraishi A."/>
            <person name="Satake H."/>
            <person name="Nakayama K."/>
        </authorList>
    </citation>
    <scope>NUCLEOTIDE SEQUENCE</scope>
</reference>
<feature type="domain" description="Protein kinase" evidence="6">
    <location>
        <begin position="1"/>
        <end position="151"/>
    </location>
</feature>
<dbReference type="GO" id="GO:0005886">
    <property type="term" value="C:plasma membrane"/>
    <property type="evidence" value="ECO:0007669"/>
    <property type="project" value="TreeGrafter"/>
</dbReference>
<keyword evidence="1" id="KW-0723">Serine/threonine-protein kinase</keyword>
<dbReference type="GO" id="GO:0005524">
    <property type="term" value="F:ATP binding"/>
    <property type="evidence" value="ECO:0007669"/>
    <property type="project" value="UniProtKB-KW"/>
</dbReference>
<accession>A0A699IL50</accession>
<keyword evidence="3" id="KW-0547">Nucleotide-binding</keyword>
<dbReference type="InterPro" id="IPR000719">
    <property type="entry name" value="Prot_kinase_dom"/>
</dbReference>
<dbReference type="GO" id="GO:0004674">
    <property type="term" value="F:protein serine/threonine kinase activity"/>
    <property type="evidence" value="ECO:0007669"/>
    <property type="project" value="UniProtKB-KW"/>
</dbReference>
<dbReference type="InterPro" id="IPR001245">
    <property type="entry name" value="Ser-Thr/Tyr_kinase_cat_dom"/>
</dbReference>
<dbReference type="PANTHER" id="PTHR27002">
    <property type="entry name" value="RECEPTOR-LIKE SERINE/THREONINE-PROTEIN KINASE SD1-8"/>
    <property type="match status" value="1"/>
</dbReference>
<evidence type="ECO:0000259" key="6">
    <source>
        <dbReference type="PROSITE" id="PS50011"/>
    </source>
</evidence>
<dbReference type="Gene3D" id="1.10.510.10">
    <property type="entry name" value="Transferase(Phosphotransferase) domain 1"/>
    <property type="match status" value="1"/>
</dbReference>
<comment type="caution">
    <text evidence="7">The sequence shown here is derived from an EMBL/GenBank/DDBJ whole genome shotgun (WGS) entry which is preliminary data.</text>
</comment>
<sequence length="209" mass="23554">MKASNILLDAELNSKISDFGTARIFGVAETEANTNRIVGTYGYLAPEYAMEGIFSTKSDVYSFGILLLEIISGQLNYRFCIQDVPQNFLSAVWRLWRENKGEQLIDRSLNPDFPITEALRWINIALLCVQEDPKSRPTMSTVIFMLEGEWSQNLPAPLEPRSSFTRHATVLELPMTTSDTTKNPSIDLPSSVIDPLPKKKKFSLLIHGR</sequence>
<dbReference type="InterPro" id="IPR011009">
    <property type="entry name" value="Kinase-like_dom_sf"/>
</dbReference>
<evidence type="ECO:0000313" key="7">
    <source>
        <dbReference type="EMBL" id="GEZ48085.1"/>
    </source>
</evidence>